<dbReference type="SUPFAM" id="SSF49599">
    <property type="entry name" value="TRAF domain-like"/>
    <property type="match status" value="1"/>
</dbReference>
<gene>
    <name evidence="6" type="ORF">PAPYR_8120</name>
</gene>
<evidence type="ECO:0000313" key="7">
    <source>
        <dbReference type="Proteomes" id="UP001141327"/>
    </source>
</evidence>
<keyword evidence="7" id="KW-1185">Reference proteome</keyword>
<dbReference type="InterPro" id="IPR001293">
    <property type="entry name" value="Znf_TRAF"/>
</dbReference>
<sequence>MRVKGYDTGYFIDPLDSRYVCGLCHGILRKPVKIACPEEHCVCEGCAMQHFSQAEEGISCPICDTELEGDLYAENADLALRLGQLRVRCLKPGCVWVGQLGNLETHERGDCPARSLFPEGGPVSKPGVFLSGPIEGTPCSAPEEQKPRLAAVFDSIPCSEAPVATSATATATATAAAPAPSVVVTQAPPTICCPACSAPLTASADLEAHKSICPMGDAHKSICPMGDVSCPHCDLHTTRAELRGHVALCQSALVSCPVPQCGQRDARMSVLSVPGARLLVSRAAACAAKGMMRSELAGHLTANAGTHIVALAERLRATEIRLDEEVTAIKRCLGLLPGWARDRTLPMPSDPAHQAATLSLVARAPVNVLTAGMFLDLRARVPLRITGFAFGAAAVAVSQQAMVFMRRSSHRPYTGSPDGWTQLLAQRSDVYASVPGLEANKELLNPLSLPRPVEVRPGEIVGFYIYSGESGAMCDCTEDAPTEPGEMEHLELVGAGTPSPALWTVYENPGYWTGQIFYQLMETPTTS</sequence>
<dbReference type="InterPro" id="IPR013083">
    <property type="entry name" value="Znf_RING/FYVE/PHD"/>
</dbReference>
<keyword evidence="2 4" id="KW-0863">Zinc-finger</keyword>
<dbReference type="Gene3D" id="3.30.40.10">
    <property type="entry name" value="Zinc/RING finger domain, C3HC4 (zinc finger)"/>
    <property type="match status" value="2"/>
</dbReference>
<dbReference type="PANTHER" id="PTHR10131:SF94">
    <property type="entry name" value="TNF RECEPTOR-ASSOCIATED FACTOR 4"/>
    <property type="match status" value="1"/>
</dbReference>
<feature type="zinc finger region" description="TRAF-type" evidence="4">
    <location>
        <begin position="218"/>
        <end position="261"/>
    </location>
</feature>
<comment type="caution">
    <text evidence="6">The sequence shown here is derived from an EMBL/GenBank/DDBJ whole genome shotgun (WGS) entry which is preliminary data.</text>
</comment>
<evidence type="ECO:0000256" key="1">
    <source>
        <dbReference type="ARBA" id="ARBA00022723"/>
    </source>
</evidence>
<feature type="domain" description="TRAF-type" evidence="5">
    <location>
        <begin position="218"/>
        <end position="261"/>
    </location>
</feature>
<dbReference type="PANTHER" id="PTHR10131">
    <property type="entry name" value="TNF RECEPTOR ASSOCIATED FACTOR"/>
    <property type="match status" value="1"/>
</dbReference>
<evidence type="ECO:0000259" key="5">
    <source>
        <dbReference type="PROSITE" id="PS50145"/>
    </source>
</evidence>
<protein>
    <recommendedName>
        <fullName evidence="5">TRAF-type domain-containing protein</fullName>
    </recommendedName>
</protein>
<evidence type="ECO:0000256" key="2">
    <source>
        <dbReference type="ARBA" id="ARBA00022771"/>
    </source>
</evidence>
<evidence type="ECO:0000313" key="6">
    <source>
        <dbReference type="EMBL" id="KAJ4456637.1"/>
    </source>
</evidence>
<name>A0ABQ8UE37_9EUKA</name>
<dbReference type="EMBL" id="JAPMOS010000065">
    <property type="protein sequence ID" value="KAJ4456637.1"/>
    <property type="molecule type" value="Genomic_DNA"/>
</dbReference>
<keyword evidence="3 4" id="KW-0862">Zinc</keyword>
<organism evidence="6 7">
    <name type="scientific">Paratrimastix pyriformis</name>
    <dbReference type="NCBI Taxonomy" id="342808"/>
    <lineage>
        <taxon>Eukaryota</taxon>
        <taxon>Metamonada</taxon>
        <taxon>Preaxostyla</taxon>
        <taxon>Paratrimastigidae</taxon>
        <taxon>Paratrimastix</taxon>
    </lineage>
</organism>
<proteinExistence type="predicted"/>
<accession>A0ABQ8UE37</accession>
<dbReference type="SUPFAM" id="SSF57850">
    <property type="entry name" value="RING/U-box"/>
    <property type="match status" value="1"/>
</dbReference>
<dbReference type="PROSITE" id="PS50145">
    <property type="entry name" value="ZF_TRAF"/>
    <property type="match status" value="1"/>
</dbReference>
<evidence type="ECO:0000256" key="3">
    <source>
        <dbReference type="ARBA" id="ARBA00022833"/>
    </source>
</evidence>
<reference evidence="6" key="1">
    <citation type="journal article" date="2022" name="bioRxiv">
        <title>Genomics of Preaxostyla Flagellates Illuminates Evolutionary Transitions and the Path Towards Mitochondrial Loss.</title>
        <authorList>
            <person name="Novak L.V.F."/>
            <person name="Treitli S.C."/>
            <person name="Pyrih J."/>
            <person name="Halakuc P."/>
            <person name="Pipaliya S.V."/>
            <person name="Vacek V."/>
            <person name="Brzon O."/>
            <person name="Soukal P."/>
            <person name="Eme L."/>
            <person name="Dacks J.B."/>
            <person name="Karnkowska A."/>
            <person name="Elias M."/>
            <person name="Hampl V."/>
        </authorList>
    </citation>
    <scope>NUCLEOTIDE SEQUENCE</scope>
    <source>
        <strain evidence="6">RCP-MX</strain>
    </source>
</reference>
<keyword evidence="1 4" id="KW-0479">Metal-binding</keyword>
<dbReference type="Proteomes" id="UP001141327">
    <property type="component" value="Unassembled WGS sequence"/>
</dbReference>
<evidence type="ECO:0000256" key="4">
    <source>
        <dbReference type="PROSITE-ProRule" id="PRU00207"/>
    </source>
</evidence>